<feature type="transmembrane region" description="Helical" evidence="2">
    <location>
        <begin position="122"/>
        <end position="143"/>
    </location>
</feature>
<evidence type="ECO:0000256" key="2">
    <source>
        <dbReference type="SAM" id="Phobius"/>
    </source>
</evidence>
<keyword evidence="2" id="KW-0812">Transmembrane</keyword>
<dbReference type="Proteomes" id="UP000517753">
    <property type="component" value="Unassembled WGS sequence"/>
</dbReference>
<proteinExistence type="predicted"/>
<sequence length="174" mass="18763">MKTREPRVKVLVRARMRAGADWTDVVIHNMSSRGLLATASPVCRPGTVIEIRRIHHVVVGRVVWQNGAFFGVRTQDPIDIEGIVSAKPPAHKPQRAGSEGGDDRRAVRRVPVAEREAQSRRFAAAFQFVVLLIAVGVAALFAAQEVGSVLSRPFAAVSAALDGGADRRKAARGN</sequence>
<evidence type="ECO:0000313" key="5">
    <source>
        <dbReference type="Proteomes" id="UP000517753"/>
    </source>
</evidence>
<evidence type="ECO:0000256" key="1">
    <source>
        <dbReference type="SAM" id="MobiDB-lite"/>
    </source>
</evidence>
<keyword evidence="2" id="KW-1133">Transmembrane helix</keyword>
<dbReference type="AlphaFoldDB" id="A0A7Y9FN63"/>
<evidence type="ECO:0000259" key="3">
    <source>
        <dbReference type="Pfam" id="PF07238"/>
    </source>
</evidence>
<gene>
    <name evidence="4" type="ORF">HD841_002150</name>
</gene>
<organism evidence="4 5">
    <name type="scientific">Sphingomonas melonis</name>
    <dbReference type="NCBI Taxonomy" id="152682"/>
    <lineage>
        <taxon>Bacteria</taxon>
        <taxon>Pseudomonadati</taxon>
        <taxon>Pseudomonadota</taxon>
        <taxon>Alphaproteobacteria</taxon>
        <taxon>Sphingomonadales</taxon>
        <taxon>Sphingomonadaceae</taxon>
        <taxon>Sphingomonas</taxon>
    </lineage>
</organism>
<evidence type="ECO:0000313" key="4">
    <source>
        <dbReference type="EMBL" id="NYD90370.1"/>
    </source>
</evidence>
<name>A0A7Y9FN63_9SPHN</name>
<dbReference type="GO" id="GO:0035438">
    <property type="term" value="F:cyclic-di-GMP binding"/>
    <property type="evidence" value="ECO:0007669"/>
    <property type="project" value="InterPro"/>
</dbReference>
<comment type="caution">
    <text evidence="4">The sequence shown here is derived from an EMBL/GenBank/DDBJ whole genome shotgun (WGS) entry which is preliminary data.</text>
</comment>
<dbReference type="RefSeq" id="WP_179508781.1">
    <property type="nucleotide sequence ID" value="NZ_JACCBY010000002.1"/>
</dbReference>
<accession>A0A7Y9FN63</accession>
<dbReference type="SUPFAM" id="SSF141371">
    <property type="entry name" value="PilZ domain-like"/>
    <property type="match status" value="1"/>
</dbReference>
<dbReference type="EMBL" id="JACCBY010000002">
    <property type="protein sequence ID" value="NYD90370.1"/>
    <property type="molecule type" value="Genomic_DNA"/>
</dbReference>
<reference evidence="4 5" key="1">
    <citation type="submission" date="2020-08" db="EMBL/GenBank/DDBJ databases">
        <title>The Agave Microbiome: Exploring the role of microbial communities in plant adaptations to desert environments.</title>
        <authorList>
            <person name="Partida-Martinez L.P."/>
        </authorList>
    </citation>
    <scope>NUCLEOTIDE SEQUENCE [LARGE SCALE GENOMIC DNA]</scope>
    <source>
        <strain evidence="4 5">AS2.3</strain>
    </source>
</reference>
<keyword evidence="2" id="KW-0472">Membrane</keyword>
<feature type="region of interest" description="Disordered" evidence="1">
    <location>
        <begin position="87"/>
        <end position="107"/>
    </location>
</feature>
<dbReference type="InterPro" id="IPR009875">
    <property type="entry name" value="PilZ_domain"/>
</dbReference>
<dbReference type="Pfam" id="PF07238">
    <property type="entry name" value="PilZ"/>
    <property type="match status" value="1"/>
</dbReference>
<keyword evidence="5" id="KW-1185">Reference proteome</keyword>
<protein>
    <recommendedName>
        <fullName evidence="3">PilZ domain-containing protein</fullName>
    </recommendedName>
</protein>
<feature type="domain" description="PilZ" evidence="3">
    <location>
        <begin position="3"/>
        <end position="79"/>
    </location>
</feature>